<keyword evidence="1" id="KW-1133">Transmembrane helix</keyword>
<feature type="transmembrane region" description="Helical" evidence="1">
    <location>
        <begin position="150"/>
        <end position="169"/>
    </location>
</feature>
<evidence type="ECO:0000313" key="3">
    <source>
        <dbReference type="Proteomes" id="UP000501346"/>
    </source>
</evidence>
<dbReference type="AlphaFoldDB" id="A0A6C1DNR4"/>
<evidence type="ECO:0000313" key="2">
    <source>
        <dbReference type="EMBL" id="QID78509.1"/>
    </source>
</evidence>
<name>A0A6C1DNR4_SACPS</name>
<organism evidence="2 3">
    <name type="scientific">Saccharomyces pastorianus</name>
    <name type="common">Lager yeast</name>
    <name type="synonym">Saccharomyces cerevisiae x Saccharomyces eubayanus</name>
    <dbReference type="NCBI Taxonomy" id="27292"/>
    <lineage>
        <taxon>Eukaryota</taxon>
        <taxon>Fungi</taxon>
        <taxon>Dikarya</taxon>
        <taxon>Ascomycota</taxon>
        <taxon>Saccharomycotina</taxon>
        <taxon>Saccharomycetes</taxon>
        <taxon>Saccharomycetales</taxon>
        <taxon>Saccharomycetaceae</taxon>
        <taxon>Saccharomyces</taxon>
    </lineage>
</organism>
<gene>
    <name evidence="2" type="primary">MRX9_1</name>
    <name evidence="2" type="ORF">GRS66_000716</name>
</gene>
<sequence length="420" mass="48292">MFKVPVGLASRTRELMNSVTLNSLNNGKGFNMYLPGILRAFPKPVPSAITSPAIPKYRGESFQFRKLSCISSNYCSTTHQFLSSLKSSTSRLVGKRAFHSSRRAEIKFIFSSKSPKNGNKPFVKVYKVSPFFIIFATASIFTFILTSTIVVIPLIFHFFFPLLIMFIFFKQFKKWQKNIFYKDVLTSLPKTKLKITLPTMRSLQLQPMVQSWKEISSRMGIPNEFAKGLNVDLVKQEETRKQFLSFLQKRVLESFTKNELGIRSYFLGDSVEKWIKESYDLELDIDNCRSELRKFQTFIFSSVRYKLYLDSMKNLPLNPSKKLEGKKHIADVYVIVLDESFPAIMFNGGAYSKADFFRILQESETSNSSKTLNTIIAIKSVNTLLSKHFVITTNGDSGEFFSKYNISKINDKNTEYTLKE</sequence>
<protein>
    <submittedName>
        <fullName evidence="2">MIOREX complex component 9</fullName>
    </submittedName>
</protein>
<accession>A0A6C1DNR4</accession>
<keyword evidence="1" id="KW-0472">Membrane</keyword>
<reference evidence="2 3" key="1">
    <citation type="journal article" date="2019" name="BMC Genomics">
        <title>Chromosome level assembly and comparative genome analysis confirm lager-brewing yeasts originated from a single hybridization.</title>
        <authorList>
            <person name="Salazar A.N."/>
            <person name="Gorter de Vries A.R."/>
            <person name="van den Broek M."/>
            <person name="Brouwers N."/>
            <person name="de la Torre Cortes P."/>
            <person name="Kuijpers N.G.A."/>
            <person name="Daran J.G."/>
            <person name="Abeel T."/>
        </authorList>
    </citation>
    <scope>NUCLEOTIDE SEQUENCE [LARGE SCALE GENOMIC DNA]</scope>
    <source>
        <strain evidence="2 3">CBS 1483</strain>
    </source>
</reference>
<dbReference type="Proteomes" id="UP000501346">
    <property type="component" value="Chromosome ScIV"/>
</dbReference>
<proteinExistence type="predicted"/>
<keyword evidence="3" id="KW-1185">Reference proteome</keyword>
<dbReference type="EMBL" id="CP048985">
    <property type="protein sequence ID" value="QID78509.1"/>
    <property type="molecule type" value="Genomic_DNA"/>
</dbReference>
<keyword evidence="1" id="KW-0812">Transmembrane</keyword>
<dbReference type="OrthoDB" id="4067755at2759"/>
<feature type="transmembrane region" description="Helical" evidence="1">
    <location>
        <begin position="125"/>
        <end position="144"/>
    </location>
</feature>
<evidence type="ECO:0000256" key="1">
    <source>
        <dbReference type="SAM" id="Phobius"/>
    </source>
</evidence>